<dbReference type="RefSeq" id="XP_006692413.1">
    <property type="nucleotide sequence ID" value="XM_006692350.1"/>
</dbReference>
<name>G0S311_CHATD</name>
<feature type="chain" id="PRO_5003408786" description="RlpA-like protein double-psi beta-barrel domain-containing protein" evidence="2">
    <location>
        <begin position="23"/>
        <end position="219"/>
    </location>
</feature>
<dbReference type="HOGENOM" id="CLU_1261374_0_0_1"/>
<evidence type="ECO:0000256" key="1">
    <source>
        <dbReference type="ARBA" id="ARBA00022729"/>
    </source>
</evidence>
<accession>G0S311</accession>
<dbReference type="PANTHER" id="PTHR31836">
    <property type="match status" value="1"/>
</dbReference>
<evidence type="ECO:0000313" key="4">
    <source>
        <dbReference type="EMBL" id="EGS22394.1"/>
    </source>
</evidence>
<dbReference type="OrthoDB" id="623670at2759"/>
<evidence type="ECO:0000313" key="5">
    <source>
        <dbReference type="Proteomes" id="UP000008066"/>
    </source>
</evidence>
<dbReference type="EMBL" id="GL988040">
    <property type="protein sequence ID" value="EGS22394.1"/>
    <property type="molecule type" value="Genomic_DNA"/>
</dbReference>
<dbReference type="InterPro" id="IPR036908">
    <property type="entry name" value="RlpA-like_sf"/>
</dbReference>
<proteinExistence type="predicted"/>
<dbReference type="AlphaFoldDB" id="G0S311"/>
<dbReference type="STRING" id="759272.G0S311"/>
<dbReference type="InterPro" id="IPR051477">
    <property type="entry name" value="Expansin_CellWall"/>
</dbReference>
<dbReference type="Gene3D" id="2.40.40.10">
    <property type="entry name" value="RlpA-like domain"/>
    <property type="match status" value="1"/>
</dbReference>
<feature type="signal peptide" evidence="2">
    <location>
        <begin position="1"/>
        <end position="22"/>
    </location>
</feature>
<feature type="domain" description="RlpA-like protein double-psi beta-barrel" evidence="3">
    <location>
        <begin position="63"/>
        <end position="151"/>
    </location>
</feature>
<dbReference type="eggNOG" id="ENOG502S6X4">
    <property type="taxonomic scope" value="Eukaryota"/>
</dbReference>
<sequence length="219" mass="22966">MFSKSLNTIAILAAAIANLSNASPVKEGVEANTGPRMAAAISSANIDALNNIGTINLTRRSNDGSFTWYNTGLGACGQVHTDADLVVALSAPLFDPYTPNSNPNYNSLCNRRLRANYNGRSVDATVVDRCLACATYDLDLSPAAFQQLADLSHLYAAAEPTPAKLTYLFSANLTIAEPVSIGSVPYDTGVLLIIIGGNFSGPVLKGNHEIPAPTQHVSG</sequence>
<dbReference type="GeneID" id="18255963"/>
<dbReference type="Proteomes" id="UP000008066">
    <property type="component" value="Unassembled WGS sequence"/>
</dbReference>
<dbReference type="InterPro" id="IPR009009">
    <property type="entry name" value="RlpA-like_DPBB"/>
</dbReference>
<gene>
    <name evidence="4" type="ORF">CTHT_0019250</name>
</gene>
<reference evidence="4 5" key="1">
    <citation type="journal article" date="2011" name="Cell">
        <title>Insight into structure and assembly of the nuclear pore complex by utilizing the genome of a eukaryotic thermophile.</title>
        <authorList>
            <person name="Amlacher S."/>
            <person name="Sarges P."/>
            <person name="Flemming D."/>
            <person name="van Noort V."/>
            <person name="Kunze R."/>
            <person name="Devos D.P."/>
            <person name="Arumugam M."/>
            <person name="Bork P."/>
            <person name="Hurt E."/>
        </authorList>
    </citation>
    <scope>NUCLEOTIDE SEQUENCE [LARGE SCALE GENOMIC DNA]</scope>
    <source>
        <strain evidence="5">DSM 1495 / CBS 144.50 / IMI 039719</strain>
    </source>
</reference>
<protein>
    <recommendedName>
        <fullName evidence="3">RlpA-like protein double-psi beta-barrel domain-containing protein</fullName>
    </recommendedName>
</protein>
<evidence type="ECO:0000259" key="3">
    <source>
        <dbReference type="Pfam" id="PF03330"/>
    </source>
</evidence>
<keyword evidence="1 2" id="KW-0732">Signal</keyword>
<organism evidence="5">
    <name type="scientific">Chaetomium thermophilum (strain DSM 1495 / CBS 144.50 / IMI 039719)</name>
    <name type="common">Thermochaetoides thermophila</name>
    <dbReference type="NCBI Taxonomy" id="759272"/>
    <lineage>
        <taxon>Eukaryota</taxon>
        <taxon>Fungi</taxon>
        <taxon>Dikarya</taxon>
        <taxon>Ascomycota</taxon>
        <taxon>Pezizomycotina</taxon>
        <taxon>Sordariomycetes</taxon>
        <taxon>Sordariomycetidae</taxon>
        <taxon>Sordariales</taxon>
        <taxon>Chaetomiaceae</taxon>
        <taxon>Thermochaetoides</taxon>
    </lineage>
</organism>
<keyword evidence="5" id="KW-1185">Reference proteome</keyword>
<dbReference type="SUPFAM" id="SSF50685">
    <property type="entry name" value="Barwin-like endoglucanases"/>
    <property type="match status" value="1"/>
</dbReference>
<dbReference type="KEGG" id="cthr:CTHT_0019250"/>
<evidence type="ECO:0000256" key="2">
    <source>
        <dbReference type="SAM" id="SignalP"/>
    </source>
</evidence>
<dbReference type="Pfam" id="PF03330">
    <property type="entry name" value="DPBB_1"/>
    <property type="match status" value="1"/>
</dbReference>
<dbReference type="PANTHER" id="PTHR31836:SF27">
    <property type="entry name" value="RLPA-LIKE PROTEIN DOUBLE-PSI BETA-BARREL DOMAIN-CONTAINING PROTEIN"/>
    <property type="match status" value="1"/>
</dbReference>
<dbReference type="CDD" id="cd22191">
    <property type="entry name" value="DPBB_RlpA_EXP_N-like"/>
    <property type="match status" value="1"/>
</dbReference>